<keyword evidence="3" id="KW-1185">Reference proteome</keyword>
<feature type="domain" description="Replication protein A 70 kDa DNA-binding subunit B/D first OB fold" evidence="1">
    <location>
        <begin position="16"/>
        <end position="78"/>
    </location>
</feature>
<evidence type="ECO:0000313" key="3">
    <source>
        <dbReference type="Proteomes" id="UP000467841"/>
    </source>
</evidence>
<gene>
    <name evidence="2" type="ORF">MERR_LOCUS12387</name>
</gene>
<organism evidence="2 3">
    <name type="scientific">Microthlaspi erraticum</name>
    <dbReference type="NCBI Taxonomy" id="1685480"/>
    <lineage>
        <taxon>Eukaryota</taxon>
        <taxon>Viridiplantae</taxon>
        <taxon>Streptophyta</taxon>
        <taxon>Embryophyta</taxon>
        <taxon>Tracheophyta</taxon>
        <taxon>Spermatophyta</taxon>
        <taxon>Magnoliopsida</taxon>
        <taxon>eudicotyledons</taxon>
        <taxon>Gunneridae</taxon>
        <taxon>Pentapetalae</taxon>
        <taxon>rosids</taxon>
        <taxon>malvids</taxon>
        <taxon>Brassicales</taxon>
        <taxon>Brassicaceae</taxon>
        <taxon>Coluteocarpeae</taxon>
        <taxon>Microthlaspi</taxon>
    </lineage>
</organism>
<name>A0A6D2I619_9BRAS</name>
<dbReference type="Gene3D" id="2.40.50.140">
    <property type="entry name" value="Nucleic acid-binding proteins"/>
    <property type="match status" value="1"/>
</dbReference>
<dbReference type="InterPro" id="IPR012340">
    <property type="entry name" value="NA-bd_OB-fold"/>
</dbReference>
<dbReference type="SUPFAM" id="SSF50249">
    <property type="entry name" value="Nucleic acid-binding proteins"/>
    <property type="match status" value="1"/>
</dbReference>
<evidence type="ECO:0000259" key="1">
    <source>
        <dbReference type="Pfam" id="PF02721"/>
    </source>
</evidence>
<reference evidence="2" key="1">
    <citation type="submission" date="2020-01" db="EMBL/GenBank/DDBJ databases">
        <authorList>
            <person name="Mishra B."/>
        </authorList>
    </citation>
    <scope>NUCLEOTIDE SEQUENCE [LARGE SCALE GENOMIC DNA]</scope>
</reference>
<comment type="caution">
    <text evidence="2">The sequence shown here is derived from an EMBL/GenBank/DDBJ whole genome shotgun (WGS) entry which is preliminary data.</text>
</comment>
<sequence>MYPLLARLPTRAPPVTITVKVFRVVNRLRTFPQSSKLDFILVDREGTKIHATVQPDAYHRFSDLPEGSWVQITGLALTGDTRITISRGTGPNSSFHLRRPSHQL</sequence>
<dbReference type="Proteomes" id="UP000467841">
    <property type="component" value="Unassembled WGS sequence"/>
</dbReference>
<dbReference type="InterPro" id="IPR003871">
    <property type="entry name" value="RFA1B/D_OB_1st"/>
</dbReference>
<protein>
    <recommendedName>
        <fullName evidence="1">Replication protein A 70 kDa DNA-binding subunit B/D first OB fold domain-containing protein</fullName>
    </recommendedName>
</protein>
<dbReference type="AlphaFoldDB" id="A0A6D2I619"/>
<dbReference type="Pfam" id="PF02721">
    <property type="entry name" value="DUF223"/>
    <property type="match status" value="1"/>
</dbReference>
<dbReference type="EMBL" id="CACVBM020000987">
    <property type="protein sequence ID" value="CAA7025152.1"/>
    <property type="molecule type" value="Genomic_DNA"/>
</dbReference>
<evidence type="ECO:0000313" key="2">
    <source>
        <dbReference type="EMBL" id="CAA7025152.1"/>
    </source>
</evidence>
<accession>A0A6D2I619</accession>
<proteinExistence type="predicted"/>